<proteinExistence type="predicted"/>
<dbReference type="EMBL" id="CAJVQB010042043">
    <property type="protein sequence ID" value="CAG8830059.1"/>
    <property type="molecule type" value="Genomic_DNA"/>
</dbReference>
<feature type="non-terminal residue" evidence="1">
    <location>
        <position position="1"/>
    </location>
</feature>
<comment type="caution">
    <text evidence="1">The sequence shown here is derived from an EMBL/GenBank/DDBJ whole genome shotgun (WGS) entry which is preliminary data.</text>
</comment>
<organism evidence="1 2">
    <name type="scientific">Gigaspora margarita</name>
    <dbReference type="NCBI Taxonomy" id="4874"/>
    <lineage>
        <taxon>Eukaryota</taxon>
        <taxon>Fungi</taxon>
        <taxon>Fungi incertae sedis</taxon>
        <taxon>Mucoromycota</taxon>
        <taxon>Glomeromycotina</taxon>
        <taxon>Glomeromycetes</taxon>
        <taxon>Diversisporales</taxon>
        <taxon>Gigasporaceae</taxon>
        <taxon>Gigaspora</taxon>
    </lineage>
</organism>
<sequence length="480" mass="55921">ASSSENEPNDLLLEIDHQIVDLDDDNNEKLHEGTLQLYIEMNFTQTIQVCVGVVTNAHIHHVNFNNRKRAKEIICTSLVDKDNHEMNPFVAQTALHFRKLPEEVIEDIKFYTCSIGGLGATLQYNLLKAKYPNKYIDKKDMLLALKTKDSNWIVVPKIEGKRNRLIALFWISLLQVSLWTQFYNIVLTNNTCKTNCYEMVLEELISATNEGINAIIKKEVSRNTTLLYLVDAMQNRLNEEARYAWINEQKKYKPYYRLASHCKSIFSNYRFFDPEDKDFSEPENIIEDGYIEDDYERCQMGLRSLLQTLNYGDILQIWAIMPQGSFPNYFSNHVLHTRNVLTPTLKKSISKKSHWSKGYGISKKVLNLMICFNCNNEFFQIMEGFISSKIHELELLKNEKENNENVIELQQSVVANLYVTKYHGRSSKHFKDALENTTNTCQNSQNTKSIVNHIEQHEKKEKKVLIVRILVIILEPVQYN</sequence>
<reference evidence="1 2" key="1">
    <citation type="submission" date="2021-06" db="EMBL/GenBank/DDBJ databases">
        <authorList>
            <person name="Kallberg Y."/>
            <person name="Tangrot J."/>
            <person name="Rosling A."/>
        </authorList>
    </citation>
    <scope>NUCLEOTIDE SEQUENCE [LARGE SCALE GENOMIC DNA]</scope>
    <source>
        <strain evidence="1 2">120-4 pot B 10/14</strain>
    </source>
</reference>
<gene>
    <name evidence="1" type="ORF">GMARGA_LOCUS30186</name>
</gene>
<evidence type="ECO:0000313" key="2">
    <source>
        <dbReference type="Proteomes" id="UP000789901"/>
    </source>
</evidence>
<keyword evidence="2" id="KW-1185">Reference proteome</keyword>
<evidence type="ECO:0000313" key="1">
    <source>
        <dbReference type="EMBL" id="CAG8830059.1"/>
    </source>
</evidence>
<accession>A0ABN7WFE5</accession>
<protein>
    <submittedName>
        <fullName evidence="1">27607_t:CDS:1</fullName>
    </submittedName>
</protein>
<dbReference type="Proteomes" id="UP000789901">
    <property type="component" value="Unassembled WGS sequence"/>
</dbReference>
<name>A0ABN7WFE5_GIGMA</name>